<dbReference type="InterPro" id="IPR004472">
    <property type="entry name" value="DTB_synth_BioD"/>
</dbReference>
<evidence type="ECO:0000256" key="6">
    <source>
        <dbReference type="ARBA" id="ARBA00022840"/>
    </source>
</evidence>
<accession>A0A916JT95</accession>
<dbReference type="Pfam" id="PF13500">
    <property type="entry name" value="AAA_26"/>
    <property type="match status" value="1"/>
</dbReference>
<dbReference type="EMBL" id="OU343031">
    <property type="protein sequence ID" value="CAG7595830.1"/>
    <property type="molecule type" value="Genomic_DNA"/>
</dbReference>
<keyword evidence="4 8" id="KW-0547">Nucleotide-binding</keyword>
<feature type="binding site" evidence="8">
    <location>
        <begin position="210"/>
        <end position="212"/>
    </location>
    <ligand>
        <name>ATP</name>
        <dbReference type="ChEBI" id="CHEBI:30616"/>
    </ligand>
</feature>
<dbReference type="GO" id="GO:0042803">
    <property type="term" value="F:protein homodimerization activity"/>
    <property type="evidence" value="ECO:0007669"/>
    <property type="project" value="UniProtKB-ARBA"/>
</dbReference>
<feature type="binding site" evidence="8">
    <location>
        <position position="56"/>
    </location>
    <ligand>
        <name>ATP</name>
        <dbReference type="ChEBI" id="CHEBI:30616"/>
    </ligand>
</feature>
<evidence type="ECO:0000313" key="10">
    <source>
        <dbReference type="Proteomes" id="UP000693996"/>
    </source>
</evidence>
<sequence>MKVLSLFVTGTDTGIGKTFVSCALLYGFCARYHRVAAFKPIAAGAVLRNGVWHNEDTDLLLEASNVALQPHLATPYLLRESVAPNIGAAHQGVPLDISYIQACYYEVVQLADVVIVEGVGGVCVPLDEILDTSDLATVLKLPILLVVGLKLGCINHALLSAEAIAARGLVLSGWIANTVDPDMAFPTENIEAIKCRLDRQYGAPLLGIIPHLDGQYSDKSAVSYINIDALLKRL</sequence>
<feature type="binding site" evidence="8">
    <location>
        <begin position="177"/>
        <end position="178"/>
    </location>
    <ligand>
        <name>ATP</name>
        <dbReference type="ChEBI" id="CHEBI:30616"/>
    </ligand>
</feature>
<comment type="similarity">
    <text evidence="8">Belongs to the dethiobiotin synthetase family.</text>
</comment>
<name>A0A916JT95_9BURK</name>
<organism evidence="9 10">
    <name type="scientific">Candidatus Vallotiella hemipterorum</name>
    <dbReference type="NCBI Taxonomy" id="1177213"/>
    <lineage>
        <taxon>Bacteria</taxon>
        <taxon>Pseudomonadati</taxon>
        <taxon>Pseudomonadota</taxon>
        <taxon>Betaproteobacteria</taxon>
        <taxon>Burkholderiales</taxon>
        <taxon>Burkholderiaceae</taxon>
        <taxon>Candidatus Vallotiella</taxon>
    </lineage>
</organism>
<dbReference type="NCBIfam" id="TIGR00347">
    <property type="entry name" value="bioD"/>
    <property type="match status" value="1"/>
</dbReference>
<feature type="binding site" evidence="8">
    <location>
        <position position="117"/>
    </location>
    <ligand>
        <name>Mg(2+)</name>
        <dbReference type="ChEBI" id="CHEBI:18420"/>
    </ligand>
</feature>
<proteinExistence type="inferred from homology"/>
<feature type="binding site" evidence="8">
    <location>
        <begin position="14"/>
        <end position="19"/>
    </location>
    <ligand>
        <name>ATP</name>
        <dbReference type="ChEBI" id="CHEBI:30616"/>
    </ligand>
</feature>
<dbReference type="FunFam" id="3.40.50.300:FF:000292">
    <property type="entry name" value="ATP-dependent dethiobiotin synthetase BioD"/>
    <property type="match status" value="1"/>
</dbReference>
<feature type="binding site" evidence="8">
    <location>
        <begin position="117"/>
        <end position="120"/>
    </location>
    <ligand>
        <name>ATP</name>
        <dbReference type="ChEBI" id="CHEBI:30616"/>
    </ligand>
</feature>
<dbReference type="AlphaFoldDB" id="A0A916JT95"/>
<keyword evidence="6 8" id="KW-0067">ATP-binding</keyword>
<keyword evidence="3 8" id="KW-0479">Metal-binding</keyword>
<dbReference type="PANTHER" id="PTHR43210:SF5">
    <property type="entry name" value="DETHIOBIOTIN SYNTHETASE"/>
    <property type="match status" value="1"/>
</dbReference>
<dbReference type="EC" id="6.3.3.3" evidence="8"/>
<evidence type="ECO:0000256" key="5">
    <source>
        <dbReference type="ARBA" id="ARBA00022756"/>
    </source>
</evidence>
<evidence type="ECO:0000313" key="9">
    <source>
        <dbReference type="EMBL" id="CAG7595830.1"/>
    </source>
</evidence>
<keyword evidence="5 8" id="KW-0093">Biotin biosynthesis</keyword>
<dbReference type="GO" id="GO:0000287">
    <property type="term" value="F:magnesium ion binding"/>
    <property type="evidence" value="ECO:0007669"/>
    <property type="project" value="UniProtKB-UniRule"/>
</dbReference>
<dbReference type="GO" id="GO:0009102">
    <property type="term" value="P:biotin biosynthetic process"/>
    <property type="evidence" value="ECO:0007669"/>
    <property type="project" value="UniProtKB-UniRule"/>
</dbReference>
<dbReference type="RefSeq" id="WP_216796347.1">
    <property type="nucleotide sequence ID" value="NZ_OU343031.1"/>
</dbReference>
<comment type="cofactor">
    <cofactor evidence="8">
        <name>Mg(2+)</name>
        <dbReference type="ChEBI" id="CHEBI:18420"/>
    </cofactor>
</comment>
<feature type="binding site" evidence="8">
    <location>
        <position position="215"/>
    </location>
    <ligand>
        <name>ATP</name>
        <dbReference type="ChEBI" id="CHEBI:30616"/>
    </ligand>
</feature>
<dbReference type="KEGG" id="vtr:MYVALT_G_00760"/>
<feature type="binding site" evidence="8">
    <location>
        <position position="18"/>
    </location>
    <ligand>
        <name>Mg(2+)</name>
        <dbReference type="ChEBI" id="CHEBI:18420"/>
    </ligand>
</feature>
<comment type="subunit">
    <text evidence="8">Homodimer.</text>
</comment>
<dbReference type="PANTHER" id="PTHR43210">
    <property type="entry name" value="DETHIOBIOTIN SYNTHETASE"/>
    <property type="match status" value="1"/>
</dbReference>
<comment type="catalytic activity">
    <reaction evidence="8">
        <text>(7R,8S)-7,8-diammoniononanoate + CO2 + ATP = (4R,5S)-dethiobiotin + ADP + phosphate + 3 H(+)</text>
        <dbReference type="Rhea" id="RHEA:15805"/>
        <dbReference type="ChEBI" id="CHEBI:15378"/>
        <dbReference type="ChEBI" id="CHEBI:16526"/>
        <dbReference type="ChEBI" id="CHEBI:30616"/>
        <dbReference type="ChEBI" id="CHEBI:43474"/>
        <dbReference type="ChEBI" id="CHEBI:149469"/>
        <dbReference type="ChEBI" id="CHEBI:149473"/>
        <dbReference type="ChEBI" id="CHEBI:456216"/>
        <dbReference type="EC" id="6.3.3.3"/>
    </reaction>
</comment>
<keyword evidence="2 8" id="KW-0436">Ligase</keyword>
<comment type="subcellular location">
    <subcellularLocation>
        <location evidence="8">Cytoplasm</location>
    </subcellularLocation>
</comment>
<reference evidence="9" key="1">
    <citation type="submission" date="2021-06" db="EMBL/GenBank/DDBJ databases">
        <authorList>
            <person name="Szabo G."/>
        </authorList>
    </citation>
    <scope>NUCLEOTIDE SEQUENCE</scope>
    <source>
        <strain evidence="9">MYVALT</strain>
    </source>
</reference>
<evidence type="ECO:0000256" key="8">
    <source>
        <dbReference type="HAMAP-Rule" id="MF_00336"/>
    </source>
</evidence>
<keyword evidence="7 8" id="KW-0460">Magnesium</keyword>
<evidence type="ECO:0000256" key="7">
    <source>
        <dbReference type="ARBA" id="ARBA00022842"/>
    </source>
</evidence>
<gene>
    <name evidence="8 9" type="primary">bioD</name>
    <name evidence="9" type="ORF">MYVALT_G_00760</name>
</gene>
<protein>
    <recommendedName>
        <fullName evidence="8">ATP-dependent dethiobiotin synthetase BioD</fullName>
        <ecNumber evidence="8">6.3.3.3</ecNumber>
    </recommendedName>
    <alternativeName>
        <fullName evidence="8">DTB synthetase</fullName>
        <shortName evidence="8">DTBS</shortName>
    </alternativeName>
    <alternativeName>
        <fullName evidence="8">Dethiobiotin synthase</fullName>
    </alternativeName>
</protein>
<evidence type="ECO:0000256" key="2">
    <source>
        <dbReference type="ARBA" id="ARBA00022598"/>
    </source>
</evidence>
<dbReference type="HAMAP" id="MF_00336">
    <property type="entry name" value="BioD"/>
    <property type="match status" value="1"/>
</dbReference>
<dbReference type="GO" id="GO:0005524">
    <property type="term" value="F:ATP binding"/>
    <property type="evidence" value="ECO:0007669"/>
    <property type="project" value="UniProtKB-UniRule"/>
</dbReference>
<dbReference type="Proteomes" id="UP000693996">
    <property type="component" value="Chromosome"/>
</dbReference>
<comment type="pathway">
    <text evidence="8">Cofactor biosynthesis; biotin biosynthesis; biotin from 7,8-diaminononanoate: step 1/2.</text>
</comment>
<feature type="active site" evidence="8">
    <location>
        <position position="39"/>
    </location>
</feature>
<comment type="caution">
    <text evidence="8">Lacks conserved residue(s) required for the propagation of feature annotation.</text>
</comment>
<comment type="function">
    <text evidence="8">Catalyzes a mechanistically unusual reaction, the ATP-dependent insertion of CO2 between the N7 and N8 nitrogen atoms of 7,8-diaminopelargonic acid (DAPA, also called 7,8-diammoniononanoate) to form a ureido ring.</text>
</comment>
<dbReference type="GO" id="GO:0004141">
    <property type="term" value="F:dethiobiotin synthase activity"/>
    <property type="evidence" value="ECO:0007669"/>
    <property type="project" value="UniProtKB-UniRule"/>
</dbReference>
<keyword evidence="1 8" id="KW-0963">Cytoplasm</keyword>
<dbReference type="GO" id="GO:0005829">
    <property type="term" value="C:cytosol"/>
    <property type="evidence" value="ECO:0007669"/>
    <property type="project" value="TreeGrafter"/>
</dbReference>
<keyword evidence="10" id="KW-1185">Reference proteome</keyword>
<evidence type="ECO:0000256" key="1">
    <source>
        <dbReference type="ARBA" id="ARBA00022490"/>
    </source>
</evidence>
<evidence type="ECO:0000256" key="4">
    <source>
        <dbReference type="ARBA" id="ARBA00022741"/>
    </source>
</evidence>
<feature type="binding site" evidence="8">
    <location>
        <position position="56"/>
    </location>
    <ligand>
        <name>Mg(2+)</name>
        <dbReference type="ChEBI" id="CHEBI:18420"/>
    </ligand>
</feature>
<dbReference type="CDD" id="cd03109">
    <property type="entry name" value="DTBS"/>
    <property type="match status" value="1"/>
</dbReference>
<dbReference type="PIRSF" id="PIRSF006755">
    <property type="entry name" value="DTB_synth"/>
    <property type="match status" value="1"/>
</dbReference>
<evidence type="ECO:0000256" key="3">
    <source>
        <dbReference type="ARBA" id="ARBA00022723"/>
    </source>
</evidence>